<accession>A0A0C2BZT2</accession>
<evidence type="ECO:0000313" key="2">
    <source>
        <dbReference type="Proteomes" id="UP000054047"/>
    </source>
</evidence>
<dbReference type="EMBL" id="KN791804">
    <property type="protein sequence ID" value="KIH42857.1"/>
    <property type="molecule type" value="Genomic_DNA"/>
</dbReference>
<organism evidence="1 2">
    <name type="scientific">Ancylostoma duodenale</name>
    <dbReference type="NCBI Taxonomy" id="51022"/>
    <lineage>
        <taxon>Eukaryota</taxon>
        <taxon>Metazoa</taxon>
        <taxon>Ecdysozoa</taxon>
        <taxon>Nematoda</taxon>
        <taxon>Chromadorea</taxon>
        <taxon>Rhabditida</taxon>
        <taxon>Rhabditina</taxon>
        <taxon>Rhabditomorpha</taxon>
        <taxon>Strongyloidea</taxon>
        <taxon>Ancylostomatidae</taxon>
        <taxon>Ancylostomatinae</taxon>
        <taxon>Ancylostoma</taxon>
    </lineage>
</organism>
<reference evidence="1 2" key="1">
    <citation type="submission" date="2013-12" db="EMBL/GenBank/DDBJ databases">
        <title>Draft genome of the parsitic nematode Ancylostoma duodenale.</title>
        <authorList>
            <person name="Mitreva M."/>
        </authorList>
    </citation>
    <scope>NUCLEOTIDE SEQUENCE [LARGE SCALE GENOMIC DNA]</scope>
    <source>
        <strain evidence="1 2">Zhejiang</strain>
    </source>
</reference>
<protein>
    <recommendedName>
        <fullName evidence="3">CUB domain-containing protein</fullName>
    </recommendedName>
</protein>
<dbReference type="AlphaFoldDB" id="A0A0C2BZT2"/>
<gene>
    <name evidence="1" type="ORF">ANCDUO_27153</name>
</gene>
<dbReference type="OrthoDB" id="5858639at2759"/>
<evidence type="ECO:0008006" key="3">
    <source>
        <dbReference type="Google" id="ProtNLM"/>
    </source>
</evidence>
<name>A0A0C2BZT2_9BILA</name>
<proteinExistence type="predicted"/>
<evidence type="ECO:0000313" key="1">
    <source>
        <dbReference type="EMBL" id="KIH42857.1"/>
    </source>
</evidence>
<sequence>MGGIPHPRDCSKCLCPGGYSGKLCNERPSGCGEVLTATTEYRDLQKTLDNPQLPENEGFEKCTYWIEVGVVSRHLVSGAPAGAKIEVKIENIRGKYVAVDGCPIHGVEIKSQLDQKATGYRYNAEVLPVCHVNDVEVNPGRAIY</sequence>
<keyword evidence="2" id="KW-1185">Reference proteome</keyword>
<dbReference type="Proteomes" id="UP000054047">
    <property type="component" value="Unassembled WGS sequence"/>
</dbReference>